<evidence type="ECO:0000313" key="2">
    <source>
        <dbReference type="EMBL" id="GAA4688451.1"/>
    </source>
</evidence>
<gene>
    <name evidence="2" type="ORF">GCM10023226_27820</name>
</gene>
<feature type="signal peptide" evidence="1">
    <location>
        <begin position="1"/>
        <end position="23"/>
    </location>
</feature>
<protein>
    <recommendedName>
        <fullName evidence="4">Twin-arginine translocation signal domain-containing protein</fullName>
    </recommendedName>
</protein>
<keyword evidence="1" id="KW-0732">Signal</keyword>
<proteinExistence type="predicted"/>
<sequence>MSETSRRGFIAVAGAGAAAGAVAATAGAAAASDTERGSGLGSGGPVMVYIENPAAGRLTVMSGDDEVDVTDKDLVGRILRAAGVR</sequence>
<dbReference type="RefSeq" id="WP_345266866.1">
    <property type="nucleotide sequence ID" value="NZ_BAABIM010000003.1"/>
</dbReference>
<dbReference type="Proteomes" id="UP001500621">
    <property type="component" value="Unassembled WGS sequence"/>
</dbReference>
<comment type="caution">
    <text evidence="2">The sequence shown here is derived from an EMBL/GenBank/DDBJ whole genome shotgun (WGS) entry which is preliminary data.</text>
</comment>
<evidence type="ECO:0000313" key="3">
    <source>
        <dbReference type="Proteomes" id="UP001500621"/>
    </source>
</evidence>
<evidence type="ECO:0000256" key="1">
    <source>
        <dbReference type="SAM" id="SignalP"/>
    </source>
</evidence>
<reference evidence="3" key="1">
    <citation type="journal article" date="2019" name="Int. J. Syst. Evol. Microbiol.">
        <title>The Global Catalogue of Microorganisms (GCM) 10K type strain sequencing project: providing services to taxonomists for standard genome sequencing and annotation.</title>
        <authorList>
            <consortium name="The Broad Institute Genomics Platform"/>
            <consortium name="The Broad Institute Genome Sequencing Center for Infectious Disease"/>
            <person name="Wu L."/>
            <person name="Ma J."/>
        </authorList>
    </citation>
    <scope>NUCLEOTIDE SEQUENCE [LARGE SCALE GENOMIC DNA]</scope>
    <source>
        <strain evidence="3">JCM 18127</strain>
    </source>
</reference>
<dbReference type="EMBL" id="BAABIM010000003">
    <property type="protein sequence ID" value="GAA4688451.1"/>
    <property type="molecule type" value="Genomic_DNA"/>
</dbReference>
<keyword evidence="3" id="KW-1185">Reference proteome</keyword>
<dbReference type="InterPro" id="IPR006311">
    <property type="entry name" value="TAT_signal"/>
</dbReference>
<dbReference type="PROSITE" id="PS51318">
    <property type="entry name" value="TAT"/>
    <property type="match status" value="1"/>
</dbReference>
<evidence type="ECO:0008006" key="4">
    <source>
        <dbReference type="Google" id="ProtNLM"/>
    </source>
</evidence>
<feature type="chain" id="PRO_5045869673" description="Twin-arginine translocation signal domain-containing protein" evidence="1">
    <location>
        <begin position="24"/>
        <end position="85"/>
    </location>
</feature>
<name>A0ABP8WGL1_9ACTN</name>
<organism evidence="2 3">
    <name type="scientific">Nocardioides nanhaiensis</name>
    <dbReference type="NCBI Taxonomy" id="1476871"/>
    <lineage>
        <taxon>Bacteria</taxon>
        <taxon>Bacillati</taxon>
        <taxon>Actinomycetota</taxon>
        <taxon>Actinomycetes</taxon>
        <taxon>Propionibacteriales</taxon>
        <taxon>Nocardioidaceae</taxon>
        <taxon>Nocardioides</taxon>
    </lineage>
</organism>
<accession>A0ABP8WGL1</accession>